<reference evidence="1 2" key="2">
    <citation type="journal article" date="2017" name="Front. Plant Sci.">
        <title>Gene Classification and Mining of Molecular Markers Useful in Red Clover (Trifolium pratense) Breeding.</title>
        <authorList>
            <person name="Istvanek J."/>
            <person name="Dluhosova J."/>
            <person name="Dluhos P."/>
            <person name="Patkova L."/>
            <person name="Nedelnik J."/>
            <person name="Repkova J."/>
        </authorList>
    </citation>
    <scope>NUCLEOTIDE SEQUENCE [LARGE SCALE GENOMIC DNA]</scope>
    <source>
        <strain evidence="2">cv. Tatra</strain>
        <tissue evidence="1">Young leaves</tissue>
    </source>
</reference>
<sequence>MASSPKEKHVLASVSFAILIDGLEYHISEVEYRTIFSEETPTNFLIAGRSTFRLADVLVYG</sequence>
<gene>
    <name evidence="1" type="ORF">L195_g034844</name>
</gene>
<accession>A0A2K3LK25</accession>
<proteinExistence type="predicted"/>
<name>A0A2K3LK25_TRIPR</name>
<organism evidence="1 2">
    <name type="scientific">Trifolium pratense</name>
    <name type="common">Red clover</name>
    <dbReference type="NCBI Taxonomy" id="57577"/>
    <lineage>
        <taxon>Eukaryota</taxon>
        <taxon>Viridiplantae</taxon>
        <taxon>Streptophyta</taxon>
        <taxon>Embryophyta</taxon>
        <taxon>Tracheophyta</taxon>
        <taxon>Spermatophyta</taxon>
        <taxon>Magnoliopsida</taxon>
        <taxon>eudicotyledons</taxon>
        <taxon>Gunneridae</taxon>
        <taxon>Pentapetalae</taxon>
        <taxon>rosids</taxon>
        <taxon>fabids</taxon>
        <taxon>Fabales</taxon>
        <taxon>Fabaceae</taxon>
        <taxon>Papilionoideae</taxon>
        <taxon>50 kb inversion clade</taxon>
        <taxon>NPAAA clade</taxon>
        <taxon>Hologalegina</taxon>
        <taxon>IRL clade</taxon>
        <taxon>Trifolieae</taxon>
        <taxon>Trifolium</taxon>
    </lineage>
</organism>
<evidence type="ECO:0000313" key="2">
    <source>
        <dbReference type="Proteomes" id="UP000236291"/>
    </source>
</evidence>
<feature type="non-terminal residue" evidence="1">
    <location>
        <position position="61"/>
    </location>
</feature>
<protein>
    <submittedName>
        <fullName evidence="1">Uncharacterized protein</fullName>
    </submittedName>
</protein>
<dbReference type="AlphaFoldDB" id="A0A2K3LK25"/>
<reference evidence="1 2" key="1">
    <citation type="journal article" date="2014" name="Am. J. Bot.">
        <title>Genome assembly and annotation for red clover (Trifolium pratense; Fabaceae).</title>
        <authorList>
            <person name="Istvanek J."/>
            <person name="Jaros M."/>
            <person name="Krenek A."/>
            <person name="Repkova J."/>
        </authorList>
    </citation>
    <scope>NUCLEOTIDE SEQUENCE [LARGE SCALE GENOMIC DNA]</scope>
    <source>
        <strain evidence="2">cv. Tatra</strain>
        <tissue evidence="1">Young leaves</tissue>
    </source>
</reference>
<dbReference type="EMBL" id="ASHM01034886">
    <property type="protein sequence ID" value="PNX78862.1"/>
    <property type="molecule type" value="Genomic_DNA"/>
</dbReference>
<comment type="caution">
    <text evidence="1">The sequence shown here is derived from an EMBL/GenBank/DDBJ whole genome shotgun (WGS) entry which is preliminary data.</text>
</comment>
<dbReference type="Proteomes" id="UP000236291">
    <property type="component" value="Unassembled WGS sequence"/>
</dbReference>
<evidence type="ECO:0000313" key="1">
    <source>
        <dbReference type="EMBL" id="PNX78862.1"/>
    </source>
</evidence>